<sequence length="236" mass="25344">MTDWAPVLGLPLWAWLFVLPSLIAAACFVLGPRIAGPLGPLWRALDWLYLGAGCLSAVFMCTILGLIVAQMIARWTGFALPGTTEFAGYAMAATSFFALAHALTRGAHIRVSIILNANAFLKRWLDLFAVFGAAVIATYFARYAIKANGFSALLNDRTQGQDQIPEWLVTLFTLPSRAPGEWGAALAASEGLAYTPIWIPQLAMSAGTVLLAVALWDTLCRMAATGRNPIVSEAVE</sequence>
<evidence type="ECO:0000259" key="8">
    <source>
        <dbReference type="Pfam" id="PF04290"/>
    </source>
</evidence>
<comment type="function">
    <text evidence="7">Part of the tripartite ATP-independent periplasmic (TRAP) transport system.</text>
</comment>
<keyword evidence="10" id="KW-1185">Reference proteome</keyword>
<comment type="caution">
    <text evidence="7">Lacks conserved residue(s) required for the propagation of feature annotation.</text>
</comment>
<dbReference type="InterPro" id="IPR055348">
    <property type="entry name" value="DctQ"/>
</dbReference>
<keyword evidence="7" id="KW-0997">Cell inner membrane</keyword>
<evidence type="ECO:0000313" key="9">
    <source>
        <dbReference type="EMBL" id="CTQ51209.1"/>
    </source>
</evidence>
<evidence type="ECO:0000256" key="3">
    <source>
        <dbReference type="ARBA" id="ARBA00022475"/>
    </source>
</evidence>
<keyword evidence="2 7" id="KW-0813">Transport</keyword>
<proteinExistence type="inferred from homology"/>
<comment type="subcellular location">
    <subcellularLocation>
        <location evidence="7">Cell inner membrane</location>
        <topology evidence="7">Multi-pass membrane protein</topology>
    </subcellularLocation>
    <subcellularLocation>
        <location evidence="1">Cell membrane</location>
        <topology evidence="1">Multi-pass membrane protein</topology>
    </subcellularLocation>
</comment>
<dbReference type="AlphaFoldDB" id="A0A0M6YMY7"/>
<dbReference type="GO" id="GO:0005886">
    <property type="term" value="C:plasma membrane"/>
    <property type="evidence" value="ECO:0007669"/>
    <property type="project" value="UniProtKB-SubCell"/>
</dbReference>
<accession>A0A0M6YMY7</accession>
<feature type="transmembrane region" description="Helical" evidence="7">
    <location>
        <begin position="86"/>
        <end position="103"/>
    </location>
</feature>
<name>A0A0M6YMY7_9RHOB</name>
<keyword evidence="3" id="KW-1003">Cell membrane</keyword>
<protein>
    <recommendedName>
        <fullName evidence="7">TRAP transporter small permease protein</fullName>
    </recommendedName>
</protein>
<feature type="transmembrane region" description="Helical" evidence="7">
    <location>
        <begin position="12"/>
        <end position="35"/>
    </location>
</feature>
<keyword evidence="6 7" id="KW-0472">Membrane</keyword>
<dbReference type="Pfam" id="PF04290">
    <property type="entry name" value="DctQ"/>
    <property type="match status" value="1"/>
</dbReference>
<feature type="domain" description="Tripartite ATP-independent periplasmic transporters DctQ component" evidence="8">
    <location>
        <begin position="63"/>
        <end position="171"/>
    </location>
</feature>
<reference evidence="9 10" key="1">
    <citation type="submission" date="2015-07" db="EMBL/GenBank/DDBJ databases">
        <authorList>
            <person name="Noorani M."/>
        </authorList>
    </citation>
    <scope>NUCLEOTIDE SEQUENCE [LARGE SCALE GENOMIC DNA]</scope>
    <source>
        <strain evidence="9 10">CECT 7802</strain>
    </source>
</reference>
<evidence type="ECO:0000256" key="7">
    <source>
        <dbReference type="RuleBase" id="RU369079"/>
    </source>
</evidence>
<evidence type="ECO:0000256" key="4">
    <source>
        <dbReference type="ARBA" id="ARBA00022692"/>
    </source>
</evidence>
<feature type="transmembrane region" description="Helical" evidence="7">
    <location>
        <begin position="197"/>
        <end position="216"/>
    </location>
</feature>
<feature type="transmembrane region" description="Helical" evidence="7">
    <location>
        <begin position="124"/>
        <end position="145"/>
    </location>
</feature>
<dbReference type="GO" id="GO:0022857">
    <property type="term" value="F:transmembrane transporter activity"/>
    <property type="evidence" value="ECO:0007669"/>
    <property type="project" value="UniProtKB-UniRule"/>
</dbReference>
<evidence type="ECO:0000256" key="1">
    <source>
        <dbReference type="ARBA" id="ARBA00004651"/>
    </source>
</evidence>
<dbReference type="RefSeq" id="WP_055086946.1">
    <property type="nucleotide sequence ID" value="NZ_CXSU01000012.1"/>
</dbReference>
<dbReference type="STRING" id="420998.JDO7802_03248"/>
<evidence type="ECO:0000256" key="5">
    <source>
        <dbReference type="ARBA" id="ARBA00022989"/>
    </source>
</evidence>
<comment type="similarity">
    <text evidence="7">Belongs to the TRAP transporter small permease family.</text>
</comment>
<keyword evidence="4 7" id="KW-0812">Transmembrane</keyword>
<dbReference type="Proteomes" id="UP000049222">
    <property type="component" value="Unassembled WGS sequence"/>
</dbReference>
<comment type="subunit">
    <text evidence="7">The complex comprises the extracytoplasmic solute receptor protein and the two transmembrane proteins.</text>
</comment>
<feature type="transmembrane region" description="Helical" evidence="7">
    <location>
        <begin position="47"/>
        <end position="74"/>
    </location>
</feature>
<evidence type="ECO:0000256" key="6">
    <source>
        <dbReference type="ARBA" id="ARBA00023136"/>
    </source>
</evidence>
<evidence type="ECO:0000313" key="10">
    <source>
        <dbReference type="Proteomes" id="UP000049222"/>
    </source>
</evidence>
<organism evidence="9 10">
    <name type="scientific">Jannaschia donghaensis</name>
    <dbReference type="NCBI Taxonomy" id="420998"/>
    <lineage>
        <taxon>Bacteria</taxon>
        <taxon>Pseudomonadati</taxon>
        <taxon>Pseudomonadota</taxon>
        <taxon>Alphaproteobacteria</taxon>
        <taxon>Rhodobacterales</taxon>
        <taxon>Roseobacteraceae</taxon>
        <taxon>Jannaschia</taxon>
    </lineage>
</organism>
<gene>
    <name evidence="9" type="ORF">JDO7802_03248</name>
</gene>
<dbReference type="OrthoDB" id="9797534at2"/>
<dbReference type="EMBL" id="CXSU01000012">
    <property type="protein sequence ID" value="CTQ51209.1"/>
    <property type="molecule type" value="Genomic_DNA"/>
</dbReference>
<keyword evidence="5 7" id="KW-1133">Transmembrane helix</keyword>
<evidence type="ECO:0000256" key="2">
    <source>
        <dbReference type="ARBA" id="ARBA00022448"/>
    </source>
</evidence>